<dbReference type="CDD" id="cd04301">
    <property type="entry name" value="NAT_SF"/>
    <property type="match status" value="1"/>
</dbReference>
<dbReference type="EC" id="2.3.1.-" evidence="2"/>
<protein>
    <submittedName>
        <fullName evidence="2">GNAT family N-acetyltransferase</fullName>
        <ecNumber evidence="2">2.3.1.-</ecNumber>
    </submittedName>
</protein>
<evidence type="ECO:0000313" key="3">
    <source>
        <dbReference type="Proteomes" id="UP001379945"/>
    </source>
</evidence>
<keyword evidence="2" id="KW-0808">Transferase</keyword>
<evidence type="ECO:0000259" key="1">
    <source>
        <dbReference type="PROSITE" id="PS51186"/>
    </source>
</evidence>
<dbReference type="InterPro" id="IPR000182">
    <property type="entry name" value="GNAT_dom"/>
</dbReference>
<dbReference type="RefSeq" id="WP_341400216.1">
    <property type="nucleotide sequence ID" value="NZ_JBBUTI010000012.1"/>
</dbReference>
<sequence length="172" mass="19231">MPSTANNPDVPDAITCRRALPEDYPALGRMLELYQYELSDIWDQDLSPQGEYGYDLTEHARGERFFAHVALVAGRYAGFALVGPAVVTQAEGQWMEQFFVMKKYRRTGVGTALAQHTLRGHPGPWEVGQIPDNLAASAFWRPVIGGLTSGQFEEVQVTEGWWQGRVQRFSVA</sequence>
<feature type="domain" description="N-acetyltransferase" evidence="1">
    <location>
        <begin position="14"/>
        <end position="172"/>
    </location>
</feature>
<dbReference type="SUPFAM" id="SSF55729">
    <property type="entry name" value="Acyl-CoA N-acyltransferases (Nat)"/>
    <property type="match status" value="1"/>
</dbReference>
<keyword evidence="2" id="KW-0012">Acyltransferase</keyword>
<dbReference type="InterPro" id="IPR016181">
    <property type="entry name" value="Acyl_CoA_acyltransferase"/>
</dbReference>
<organism evidence="2 3">
    <name type="scientific">Ideonella margarita</name>
    <dbReference type="NCBI Taxonomy" id="2984191"/>
    <lineage>
        <taxon>Bacteria</taxon>
        <taxon>Pseudomonadati</taxon>
        <taxon>Pseudomonadota</taxon>
        <taxon>Betaproteobacteria</taxon>
        <taxon>Burkholderiales</taxon>
        <taxon>Sphaerotilaceae</taxon>
        <taxon>Ideonella</taxon>
    </lineage>
</organism>
<comment type="caution">
    <text evidence="2">The sequence shown here is derived from an EMBL/GenBank/DDBJ whole genome shotgun (WGS) entry which is preliminary data.</text>
</comment>
<dbReference type="Proteomes" id="UP001379945">
    <property type="component" value="Unassembled WGS sequence"/>
</dbReference>
<proteinExistence type="predicted"/>
<accession>A0ABU9C7N8</accession>
<dbReference type="Gene3D" id="3.40.630.30">
    <property type="match status" value="1"/>
</dbReference>
<evidence type="ECO:0000313" key="2">
    <source>
        <dbReference type="EMBL" id="MEK8047906.1"/>
    </source>
</evidence>
<gene>
    <name evidence="2" type="ORF">AACH00_16220</name>
</gene>
<dbReference type="Pfam" id="PF00583">
    <property type="entry name" value="Acetyltransf_1"/>
    <property type="match status" value="1"/>
</dbReference>
<name>A0ABU9C7N8_9BURK</name>
<dbReference type="EMBL" id="JBBUTI010000012">
    <property type="protein sequence ID" value="MEK8047906.1"/>
    <property type="molecule type" value="Genomic_DNA"/>
</dbReference>
<dbReference type="PROSITE" id="PS51186">
    <property type="entry name" value="GNAT"/>
    <property type="match status" value="1"/>
</dbReference>
<dbReference type="GO" id="GO:0016746">
    <property type="term" value="F:acyltransferase activity"/>
    <property type="evidence" value="ECO:0007669"/>
    <property type="project" value="UniProtKB-KW"/>
</dbReference>
<keyword evidence="3" id="KW-1185">Reference proteome</keyword>
<reference evidence="2 3" key="1">
    <citation type="submission" date="2024-04" db="EMBL/GenBank/DDBJ databases">
        <title>Novel species of the genus Ideonella isolated from streams.</title>
        <authorList>
            <person name="Lu H."/>
        </authorList>
    </citation>
    <scope>NUCLEOTIDE SEQUENCE [LARGE SCALE GENOMIC DNA]</scope>
    <source>
        <strain evidence="2 3">LYT19W</strain>
    </source>
</reference>